<organism evidence="3 4">
    <name type="scientific">Vanilla planifolia</name>
    <name type="common">Vanilla</name>
    <dbReference type="NCBI Taxonomy" id="51239"/>
    <lineage>
        <taxon>Eukaryota</taxon>
        <taxon>Viridiplantae</taxon>
        <taxon>Streptophyta</taxon>
        <taxon>Embryophyta</taxon>
        <taxon>Tracheophyta</taxon>
        <taxon>Spermatophyta</taxon>
        <taxon>Magnoliopsida</taxon>
        <taxon>Liliopsida</taxon>
        <taxon>Asparagales</taxon>
        <taxon>Orchidaceae</taxon>
        <taxon>Vanilloideae</taxon>
        <taxon>Vanilleae</taxon>
        <taxon>Vanilla</taxon>
    </lineage>
</organism>
<evidence type="ECO:0000313" key="3">
    <source>
        <dbReference type="EMBL" id="KAG0467957.1"/>
    </source>
</evidence>
<reference evidence="3 4" key="1">
    <citation type="journal article" date="2020" name="Nat. Food">
        <title>A phased Vanilla planifolia genome enables genetic improvement of flavour and production.</title>
        <authorList>
            <person name="Hasing T."/>
            <person name="Tang H."/>
            <person name="Brym M."/>
            <person name="Khazi F."/>
            <person name="Huang T."/>
            <person name="Chambers A.H."/>
        </authorList>
    </citation>
    <scope>NUCLEOTIDE SEQUENCE [LARGE SCALE GENOMIC DNA]</scope>
    <source>
        <tissue evidence="3">Leaf</tissue>
    </source>
</reference>
<name>A0A835QF43_VANPL</name>
<keyword evidence="1" id="KW-1133">Transmembrane helix</keyword>
<protein>
    <submittedName>
        <fullName evidence="3">Uncharacterized protein</fullName>
    </submittedName>
</protein>
<comment type="caution">
    <text evidence="3">The sequence shown here is derived from an EMBL/GenBank/DDBJ whole genome shotgun (WGS) entry which is preliminary data.</text>
</comment>
<keyword evidence="1" id="KW-0812">Transmembrane</keyword>
<sequence length="108" mass="11966">MLDVTRLKSSTNQLEISQNIVVKDVKRGIGRVYFGQTGQSVLTKRIKVNTDLTSINVMAAALGIVWLWVVAMYLTKIEMGGAEPTMAISVVQLLRFHRRSFGGQKLAT</sequence>
<keyword evidence="1" id="KW-0472">Membrane</keyword>
<dbReference type="AlphaFoldDB" id="A0A835QF43"/>
<feature type="transmembrane region" description="Helical" evidence="1">
    <location>
        <begin position="55"/>
        <end position="74"/>
    </location>
</feature>
<evidence type="ECO:0000256" key="1">
    <source>
        <dbReference type="SAM" id="Phobius"/>
    </source>
</evidence>
<gene>
    <name evidence="2" type="ORF">HPP92_017276</name>
    <name evidence="3" type="ORF">HPP92_017285</name>
</gene>
<dbReference type="EMBL" id="JADCNM010000009">
    <property type="protein sequence ID" value="KAG0467957.1"/>
    <property type="molecule type" value="Genomic_DNA"/>
</dbReference>
<proteinExistence type="predicted"/>
<dbReference type="Proteomes" id="UP000639772">
    <property type="component" value="Chromosome 9"/>
</dbReference>
<dbReference type="EMBL" id="JADCNM010000009">
    <property type="protein sequence ID" value="KAG0467948.1"/>
    <property type="molecule type" value="Genomic_DNA"/>
</dbReference>
<accession>A0A835QF43</accession>
<evidence type="ECO:0000313" key="2">
    <source>
        <dbReference type="EMBL" id="KAG0467948.1"/>
    </source>
</evidence>
<evidence type="ECO:0000313" key="4">
    <source>
        <dbReference type="Proteomes" id="UP000639772"/>
    </source>
</evidence>